<dbReference type="AlphaFoldDB" id="A0AAV2P544"/>
<dbReference type="Gene3D" id="3.15.10.30">
    <property type="entry name" value="Haemolymph juvenile hormone binding protein"/>
    <property type="match status" value="1"/>
</dbReference>
<evidence type="ECO:0000256" key="1">
    <source>
        <dbReference type="SAM" id="SignalP"/>
    </source>
</evidence>
<dbReference type="EMBL" id="OZ034830">
    <property type="protein sequence ID" value="CAL1686749.1"/>
    <property type="molecule type" value="Genomic_DNA"/>
</dbReference>
<feature type="chain" id="PRO_5043539444" description="Circadian clock-controlled protein" evidence="1">
    <location>
        <begin position="20"/>
        <end position="244"/>
    </location>
</feature>
<sequence>MIFYALNIFSIVTSILCRAEDLALPVTTCKRNSTDYSTCLKVALEESWPQFLEGLPEFDFPRLNPFLYKYTKFVFNRNGIYGEIIGKNITLFGLPITRFLDVRPHFLDDVFRLEIDIQIPRVFAHGYATGEINLLGIRGSGTGQVNLTINEIRQTWHITGHVKNDTWTIEHFQITITIERMKVHLSGFFDDSKEFTDLLEAFINEYWPPIFRVVTPVVIEVLDPMLTDLTNRLFSKVSFSEVFL</sequence>
<dbReference type="PANTHER" id="PTHR11008">
    <property type="entry name" value="PROTEIN TAKEOUT-LIKE PROTEIN"/>
    <property type="match status" value="1"/>
</dbReference>
<name>A0AAV2P544_9HYME</name>
<evidence type="ECO:0000313" key="2">
    <source>
        <dbReference type="EMBL" id="CAL1686749.1"/>
    </source>
</evidence>
<reference evidence="2" key="1">
    <citation type="submission" date="2024-04" db="EMBL/GenBank/DDBJ databases">
        <authorList>
            <consortium name="Molecular Ecology Group"/>
        </authorList>
    </citation>
    <scope>NUCLEOTIDE SEQUENCE</scope>
</reference>
<dbReference type="PANTHER" id="PTHR11008:SF18">
    <property type="entry name" value="BCDNA.GH05536-RELATED"/>
    <property type="match status" value="1"/>
</dbReference>
<dbReference type="GO" id="GO:0005615">
    <property type="term" value="C:extracellular space"/>
    <property type="evidence" value="ECO:0007669"/>
    <property type="project" value="TreeGrafter"/>
</dbReference>
<keyword evidence="3" id="KW-1185">Reference proteome</keyword>
<gene>
    <name evidence="2" type="ORF">LPLAT_LOCUS12085</name>
</gene>
<dbReference type="Pfam" id="PF06585">
    <property type="entry name" value="JHBP"/>
    <property type="match status" value="1"/>
</dbReference>
<dbReference type="Proteomes" id="UP001497644">
    <property type="component" value="Chromosome 7"/>
</dbReference>
<evidence type="ECO:0008006" key="4">
    <source>
        <dbReference type="Google" id="ProtNLM"/>
    </source>
</evidence>
<proteinExistence type="predicted"/>
<accession>A0AAV2P544</accession>
<feature type="signal peptide" evidence="1">
    <location>
        <begin position="1"/>
        <end position="19"/>
    </location>
</feature>
<dbReference type="InterPro" id="IPR038606">
    <property type="entry name" value="To_sf"/>
</dbReference>
<dbReference type="SMART" id="SM00700">
    <property type="entry name" value="JHBP"/>
    <property type="match status" value="1"/>
</dbReference>
<dbReference type="InterPro" id="IPR010562">
    <property type="entry name" value="Haemolymph_juvenile_hormone-bd"/>
</dbReference>
<keyword evidence="1" id="KW-0732">Signal</keyword>
<organism evidence="2 3">
    <name type="scientific">Lasius platythorax</name>
    <dbReference type="NCBI Taxonomy" id="488582"/>
    <lineage>
        <taxon>Eukaryota</taxon>
        <taxon>Metazoa</taxon>
        <taxon>Ecdysozoa</taxon>
        <taxon>Arthropoda</taxon>
        <taxon>Hexapoda</taxon>
        <taxon>Insecta</taxon>
        <taxon>Pterygota</taxon>
        <taxon>Neoptera</taxon>
        <taxon>Endopterygota</taxon>
        <taxon>Hymenoptera</taxon>
        <taxon>Apocrita</taxon>
        <taxon>Aculeata</taxon>
        <taxon>Formicoidea</taxon>
        <taxon>Formicidae</taxon>
        <taxon>Formicinae</taxon>
        <taxon>Lasius</taxon>
        <taxon>Lasius</taxon>
    </lineage>
</organism>
<protein>
    <recommendedName>
        <fullName evidence="4">Circadian clock-controlled protein</fullName>
    </recommendedName>
</protein>
<evidence type="ECO:0000313" key="3">
    <source>
        <dbReference type="Proteomes" id="UP001497644"/>
    </source>
</evidence>